<dbReference type="AlphaFoldDB" id="A0A4Y2M3E5"/>
<comment type="caution">
    <text evidence="1">The sequence shown here is derived from an EMBL/GenBank/DDBJ whole genome shotgun (WGS) entry which is preliminary data.</text>
</comment>
<organism evidence="1 2">
    <name type="scientific">Araneus ventricosus</name>
    <name type="common">Orbweaver spider</name>
    <name type="synonym">Epeira ventricosa</name>
    <dbReference type="NCBI Taxonomy" id="182803"/>
    <lineage>
        <taxon>Eukaryota</taxon>
        <taxon>Metazoa</taxon>
        <taxon>Ecdysozoa</taxon>
        <taxon>Arthropoda</taxon>
        <taxon>Chelicerata</taxon>
        <taxon>Arachnida</taxon>
        <taxon>Araneae</taxon>
        <taxon>Araneomorphae</taxon>
        <taxon>Entelegynae</taxon>
        <taxon>Araneoidea</taxon>
        <taxon>Araneidae</taxon>
        <taxon>Araneus</taxon>
    </lineage>
</organism>
<dbReference type="OrthoDB" id="6437148at2759"/>
<dbReference type="EMBL" id="BGPR01006677">
    <property type="protein sequence ID" value="GBN20950.1"/>
    <property type="molecule type" value="Genomic_DNA"/>
</dbReference>
<evidence type="ECO:0000313" key="1">
    <source>
        <dbReference type="EMBL" id="GBN20950.1"/>
    </source>
</evidence>
<accession>A0A4Y2M3E5</accession>
<dbReference type="Proteomes" id="UP000499080">
    <property type="component" value="Unassembled WGS sequence"/>
</dbReference>
<protein>
    <submittedName>
        <fullName evidence="1">Uncharacterized protein</fullName>
    </submittedName>
</protein>
<keyword evidence="2" id="KW-1185">Reference proteome</keyword>
<reference evidence="1 2" key="1">
    <citation type="journal article" date="2019" name="Sci. Rep.">
        <title>Orb-weaving spider Araneus ventricosus genome elucidates the spidroin gene catalogue.</title>
        <authorList>
            <person name="Kono N."/>
            <person name="Nakamura H."/>
            <person name="Ohtoshi R."/>
            <person name="Moran D.A.P."/>
            <person name="Shinohara A."/>
            <person name="Yoshida Y."/>
            <person name="Fujiwara M."/>
            <person name="Mori M."/>
            <person name="Tomita M."/>
            <person name="Arakawa K."/>
        </authorList>
    </citation>
    <scope>NUCLEOTIDE SEQUENCE [LARGE SCALE GENOMIC DNA]</scope>
</reference>
<proteinExistence type="predicted"/>
<name>A0A4Y2M3E5_ARAVE</name>
<evidence type="ECO:0000313" key="2">
    <source>
        <dbReference type="Proteomes" id="UP000499080"/>
    </source>
</evidence>
<gene>
    <name evidence="1" type="ORF">AVEN_190249_1</name>
</gene>
<sequence>MITKWIVNQDMSISDHNLITFSLINNKSEKSRKNVWKIEEIFFMDFRKDLKTLIEYFREIEINRHNIDDLLEQFDEGLRWICEKNKKPQNRNGNLMQYGGIQGWRSREVVYDRLGDAFKRKEIDSDDKLYSKKNKQNISL</sequence>